<keyword evidence="1" id="KW-0285">Flavoprotein</keyword>
<dbReference type="OrthoDB" id="2690153at2759"/>
<name>A0A9P4IBA0_9PEZI</name>
<dbReference type="EMBL" id="ML978132">
    <property type="protein sequence ID" value="KAF2095116.1"/>
    <property type="molecule type" value="Genomic_DNA"/>
</dbReference>
<dbReference type="InterPro" id="IPR050641">
    <property type="entry name" value="RIFMO-like"/>
</dbReference>
<comment type="caution">
    <text evidence="5">The sequence shown here is derived from an EMBL/GenBank/DDBJ whole genome shotgun (WGS) entry which is preliminary data.</text>
</comment>
<dbReference type="SUPFAM" id="SSF51905">
    <property type="entry name" value="FAD/NAD(P)-binding domain"/>
    <property type="match status" value="1"/>
</dbReference>
<evidence type="ECO:0000256" key="1">
    <source>
        <dbReference type="ARBA" id="ARBA00022630"/>
    </source>
</evidence>
<dbReference type="InterPro" id="IPR002938">
    <property type="entry name" value="FAD-bd"/>
</dbReference>
<evidence type="ECO:0000256" key="2">
    <source>
        <dbReference type="ARBA" id="ARBA00022827"/>
    </source>
</evidence>
<keyword evidence="3" id="KW-0560">Oxidoreductase</keyword>
<dbReference type="Pfam" id="PF01494">
    <property type="entry name" value="FAD_binding_3"/>
    <property type="match status" value="1"/>
</dbReference>
<gene>
    <name evidence="5" type="ORF">NA57DRAFT_59863</name>
</gene>
<reference evidence="5" key="1">
    <citation type="journal article" date="2020" name="Stud. Mycol.">
        <title>101 Dothideomycetes genomes: a test case for predicting lifestyles and emergence of pathogens.</title>
        <authorList>
            <person name="Haridas S."/>
            <person name="Albert R."/>
            <person name="Binder M."/>
            <person name="Bloem J."/>
            <person name="Labutti K."/>
            <person name="Salamov A."/>
            <person name="Andreopoulos B."/>
            <person name="Baker S."/>
            <person name="Barry K."/>
            <person name="Bills G."/>
            <person name="Bluhm B."/>
            <person name="Cannon C."/>
            <person name="Castanera R."/>
            <person name="Culley D."/>
            <person name="Daum C."/>
            <person name="Ezra D."/>
            <person name="Gonzalez J."/>
            <person name="Henrissat B."/>
            <person name="Kuo A."/>
            <person name="Liang C."/>
            <person name="Lipzen A."/>
            <person name="Lutzoni F."/>
            <person name="Magnuson J."/>
            <person name="Mondo S."/>
            <person name="Nolan M."/>
            <person name="Ohm R."/>
            <person name="Pangilinan J."/>
            <person name="Park H.-J."/>
            <person name="Ramirez L."/>
            <person name="Alfaro M."/>
            <person name="Sun H."/>
            <person name="Tritt A."/>
            <person name="Yoshinaga Y."/>
            <person name="Zwiers L.-H."/>
            <person name="Turgeon B."/>
            <person name="Goodwin S."/>
            <person name="Spatafora J."/>
            <person name="Crous P."/>
            <person name="Grigoriev I."/>
        </authorList>
    </citation>
    <scope>NUCLEOTIDE SEQUENCE</scope>
    <source>
        <strain evidence="5">CBS 133067</strain>
    </source>
</reference>
<evidence type="ECO:0000313" key="5">
    <source>
        <dbReference type="EMBL" id="KAF2095116.1"/>
    </source>
</evidence>
<keyword evidence="6" id="KW-1185">Reference proteome</keyword>
<dbReference type="PANTHER" id="PTHR43004:SF8">
    <property type="entry name" value="FAD-BINDING DOMAIN-CONTAINING PROTEIN-RELATED"/>
    <property type="match status" value="1"/>
</dbReference>
<organism evidence="5 6">
    <name type="scientific">Rhizodiscina lignyota</name>
    <dbReference type="NCBI Taxonomy" id="1504668"/>
    <lineage>
        <taxon>Eukaryota</taxon>
        <taxon>Fungi</taxon>
        <taxon>Dikarya</taxon>
        <taxon>Ascomycota</taxon>
        <taxon>Pezizomycotina</taxon>
        <taxon>Dothideomycetes</taxon>
        <taxon>Pleosporomycetidae</taxon>
        <taxon>Aulographales</taxon>
        <taxon>Rhizodiscinaceae</taxon>
        <taxon>Rhizodiscina</taxon>
    </lineage>
</organism>
<proteinExistence type="predicted"/>
<evidence type="ECO:0000256" key="3">
    <source>
        <dbReference type="ARBA" id="ARBA00023002"/>
    </source>
</evidence>
<dbReference type="PRINTS" id="PR00420">
    <property type="entry name" value="RNGMNOXGNASE"/>
</dbReference>
<accession>A0A9P4IBA0</accession>
<dbReference type="AlphaFoldDB" id="A0A9P4IBA0"/>
<evidence type="ECO:0000259" key="4">
    <source>
        <dbReference type="Pfam" id="PF01494"/>
    </source>
</evidence>
<dbReference type="Proteomes" id="UP000799772">
    <property type="component" value="Unassembled WGS sequence"/>
</dbReference>
<keyword evidence="2" id="KW-0274">FAD</keyword>
<dbReference type="PANTHER" id="PTHR43004">
    <property type="entry name" value="TRK SYSTEM POTASSIUM UPTAKE PROTEIN"/>
    <property type="match status" value="1"/>
</dbReference>
<evidence type="ECO:0000313" key="6">
    <source>
        <dbReference type="Proteomes" id="UP000799772"/>
    </source>
</evidence>
<dbReference type="Gene3D" id="3.50.50.60">
    <property type="entry name" value="FAD/NAD(P)-binding domain"/>
    <property type="match status" value="1"/>
</dbReference>
<dbReference type="Gene3D" id="3.30.9.10">
    <property type="entry name" value="D-Amino Acid Oxidase, subunit A, domain 2"/>
    <property type="match status" value="1"/>
</dbReference>
<dbReference type="Pfam" id="PF21274">
    <property type="entry name" value="Rng_hyd_C"/>
    <property type="match status" value="1"/>
</dbReference>
<sequence>MATNEVTLRPPTGVDGTALEVDYLIVGAGPAGASLGCFLGRYGLKGLIISAAPSTAHTPRAHIINQPAMDLDLEKECLRLGYSGPEKGHTRWCSTLAGREFGRIHSWGSGPERAGDFQLSSPCSHLELPQTLLEPILLRYATQHGFPCRFSTRLLSFDDSGSDSVVAEVQDRIFGTTQKIRCKYLFGADGARSRIVEQLQLPLSKKPSQGVALNVLIRADLSDIMKTRVGNLHYVVRPDVEMPDFAGWSIVRMVKPWYEWLIIMMYKPTCPADFMPTEAQVHSQVKAVLGDDSVSVEVRRVDKWIINETVAESYSKGRVYCLGDAVHRHPPMNGLGSNTCIQDAANLAWKVAMVEKGLAGKALLDTYSGERQPVGAQVIERANTSLRNHFPIFEALGSLSPSLAERKEQFAILDENSHRGRAQRRQLMESIGFACHEFLAHGSDMSQRYESSAVFLHDAGDLPAPPSNPVLYHEPHTFPGVRLPHAWLNTPIPKQQVSTVDLAGKGRFALFTGHGGEAWRSAAEKVKGGLGIDIAVYAVGYGLEYEAVYNDWYRLREVDEDGCVLVRPDNFIAWRSENLVGDCSAILRRVLEHILAL</sequence>
<dbReference type="GO" id="GO:0016709">
    <property type="term" value="F:oxidoreductase activity, acting on paired donors, with incorporation or reduction of molecular oxygen, NAD(P)H as one donor, and incorporation of one atom of oxygen"/>
    <property type="evidence" value="ECO:0007669"/>
    <property type="project" value="UniProtKB-ARBA"/>
</dbReference>
<protein>
    <recommendedName>
        <fullName evidence="4">FAD-binding domain-containing protein</fullName>
    </recommendedName>
</protein>
<dbReference type="InterPro" id="IPR036188">
    <property type="entry name" value="FAD/NAD-bd_sf"/>
</dbReference>
<dbReference type="Gene3D" id="3.40.30.120">
    <property type="match status" value="1"/>
</dbReference>
<feature type="domain" description="FAD-binding" evidence="4">
    <location>
        <begin position="21"/>
        <end position="382"/>
    </location>
</feature>
<dbReference type="GO" id="GO:0071949">
    <property type="term" value="F:FAD binding"/>
    <property type="evidence" value="ECO:0007669"/>
    <property type="project" value="InterPro"/>
</dbReference>